<feature type="chain" id="PRO_5040307852" description="Pacifastin domain-containing protein" evidence="7">
    <location>
        <begin position="20"/>
        <end position="73"/>
    </location>
</feature>
<organism evidence="9 10">
    <name type="scientific">Pseudolycoriella hygida</name>
    <dbReference type="NCBI Taxonomy" id="35572"/>
    <lineage>
        <taxon>Eukaryota</taxon>
        <taxon>Metazoa</taxon>
        <taxon>Ecdysozoa</taxon>
        <taxon>Arthropoda</taxon>
        <taxon>Hexapoda</taxon>
        <taxon>Insecta</taxon>
        <taxon>Pterygota</taxon>
        <taxon>Neoptera</taxon>
        <taxon>Endopterygota</taxon>
        <taxon>Diptera</taxon>
        <taxon>Nematocera</taxon>
        <taxon>Sciaroidea</taxon>
        <taxon>Sciaridae</taxon>
        <taxon>Pseudolycoriella</taxon>
    </lineage>
</organism>
<evidence type="ECO:0000256" key="7">
    <source>
        <dbReference type="SAM" id="SignalP"/>
    </source>
</evidence>
<evidence type="ECO:0000256" key="2">
    <source>
        <dbReference type="ARBA" id="ARBA00022525"/>
    </source>
</evidence>
<dbReference type="OrthoDB" id="10026631at2759"/>
<dbReference type="AlphaFoldDB" id="A0A9Q0S6U7"/>
<evidence type="ECO:0000313" key="9">
    <source>
        <dbReference type="EMBL" id="KAJ6647424.1"/>
    </source>
</evidence>
<evidence type="ECO:0000259" key="8">
    <source>
        <dbReference type="Pfam" id="PF05375"/>
    </source>
</evidence>
<dbReference type="GO" id="GO:0004867">
    <property type="term" value="F:serine-type endopeptidase inhibitor activity"/>
    <property type="evidence" value="ECO:0007669"/>
    <property type="project" value="UniProtKB-KW"/>
</dbReference>
<proteinExistence type="inferred from homology"/>
<accession>A0A9Q0S6U7</accession>
<keyword evidence="3" id="KW-0646">Protease inhibitor</keyword>
<gene>
    <name evidence="9" type="ORF">Bhyg_02646</name>
</gene>
<keyword evidence="7" id="KW-0732">Signal</keyword>
<protein>
    <recommendedName>
        <fullName evidence="8">Pacifastin domain-containing protein</fullName>
    </recommendedName>
</protein>
<keyword evidence="10" id="KW-1185">Reference proteome</keyword>
<dbReference type="GO" id="GO:0005576">
    <property type="term" value="C:extracellular region"/>
    <property type="evidence" value="ECO:0007669"/>
    <property type="project" value="UniProtKB-SubCell"/>
</dbReference>
<evidence type="ECO:0000256" key="3">
    <source>
        <dbReference type="ARBA" id="ARBA00022690"/>
    </source>
</evidence>
<name>A0A9Q0S6U7_9DIPT</name>
<evidence type="ECO:0000256" key="6">
    <source>
        <dbReference type="ARBA" id="ARBA00029459"/>
    </source>
</evidence>
<dbReference type="InterPro" id="IPR036201">
    <property type="entry name" value="Pacifastin_dom_sf"/>
</dbReference>
<keyword evidence="2" id="KW-0964">Secreted</keyword>
<evidence type="ECO:0000256" key="4">
    <source>
        <dbReference type="ARBA" id="ARBA00022900"/>
    </source>
</evidence>
<dbReference type="Proteomes" id="UP001151699">
    <property type="component" value="Chromosome A"/>
</dbReference>
<comment type="similarity">
    <text evidence="6">Belongs to the protease inhibitor I19 family.</text>
</comment>
<evidence type="ECO:0000313" key="10">
    <source>
        <dbReference type="Proteomes" id="UP001151699"/>
    </source>
</evidence>
<keyword evidence="4" id="KW-0722">Serine protease inhibitor</keyword>
<feature type="domain" description="Pacifastin" evidence="8">
    <location>
        <begin position="26"/>
        <end position="60"/>
    </location>
</feature>
<feature type="signal peptide" evidence="7">
    <location>
        <begin position="1"/>
        <end position="19"/>
    </location>
</feature>
<comment type="caution">
    <text evidence="9">The sequence shown here is derived from an EMBL/GenBank/DDBJ whole genome shotgun (WGS) entry which is preliminary data.</text>
</comment>
<reference evidence="9" key="1">
    <citation type="submission" date="2022-07" db="EMBL/GenBank/DDBJ databases">
        <authorList>
            <person name="Trinca V."/>
            <person name="Uliana J.V.C."/>
            <person name="Torres T.T."/>
            <person name="Ward R.J."/>
            <person name="Monesi N."/>
        </authorList>
    </citation>
    <scope>NUCLEOTIDE SEQUENCE</scope>
    <source>
        <strain evidence="9">HSMRA1968</strain>
        <tissue evidence="9">Whole embryos</tissue>
    </source>
</reference>
<keyword evidence="5" id="KW-1015">Disulfide bond</keyword>
<dbReference type="SUPFAM" id="SSF57283">
    <property type="entry name" value="PMP inhibitors"/>
    <property type="match status" value="1"/>
</dbReference>
<dbReference type="EMBL" id="WJQU01000001">
    <property type="protein sequence ID" value="KAJ6647424.1"/>
    <property type="molecule type" value="Genomic_DNA"/>
</dbReference>
<evidence type="ECO:0000256" key="1">
    <source>
        <dbReference type="ARBA" id="ARBA00004613"/>
    </source>
</evidence>
<dbReference type="InterPro" id="IPR008037">
    <property type="entry name" value="Pacifastin_dom"/>
</dbReference>
<dbReference type="Pfam" id="PF05375">
    <property type="entry name" value="Pacifastin_I"/>
    <property type="match status" value="1"/>
</dbReference>
<evidence type="ECO:0000256" key="5">
    <source>
        <dbReference type="ARBA" id="ARBA00023157"/>
    </source>
</evidence>
<comment type="subcellular location">
    <subcellularLocation>
        <location evidence="1">Secreted</location>
    </subcellularLocation>
</comment>
<sequence>MKCFALLFLVLCLVSMIKADEEPRRCVDGKTYNDGCNNCFCSNGHVACTLMLCWDSNRQPVPRKEPPADFYEP</sequence>